<dbReference type="Gene3D" id="3.30.460.10">
    <property type="entry name" value="Beta Polymerase, domain 2"/>
    <property type="match status" value="1"/>
</dbReference>
<comment type="caution">
    <text evidence="7">The sequence shown here is derived from an EMBL/GenBank/DDBJ whole genome shotgun (WGS) entry which is preliminary data.</text>
</comment>
<evidence type="ECO:0000313" key="8">
    <source>
        <dbReference type="Proteomes" id="UP000001861"/>
    </source>
</evidence>
<sequence>MSRDRLGFMLRENIVEGRPSRMDAYSDYTGFSIPPCGEYAPKAGSISVPPWMPAITGVGNFQRLSLHREIEHFTAYIRPTDKELALRRDLVSRFVKLVDKLDPDATVRVLGSTASGLHYPTSDIDMTITFRGVSKSSSRSSSTRTRLSTLEHKIQSSGFASRIDSILNAAVPLLRITDAMTGLEIDLTASDERGVKGTKMVLAWTNSDNWTVIESLVAVLKLFLSTRRLGTPYTGGINSYLLVWMVVAWVHLELPRLYKGKWRKGYLHEFDDVGPVAGPSSFPSSPRADESEPIDLGVALRAFFKFYGEDLDTTTACIRFTPTGVTYGVKSFSSSRRAHQRYLLSITDPADDDVDLGSKAYAFKHVQASFREAYRTLEALEDGTADRTELVKARMQGTLGCVLGGDYAYLAEKRKRIVDRWRRNRKTAMSQDAVSYSHR</sequence>
<keyword evidence="4" id="KW-0460">Magnesium</keyword>
<dbReference type="PANTHER" id="PTHR23092:SF15">
    <property type="entry name" value="INACTIVE NON-CANONICAL POLY(A) RNA POLYMERASE PROTEIN TRF4-2-RELATED"/>
    <property type="match status" value="1"/>
</dbReference>
<protein>
    <recommendedName>
        <fullName evidence="2">polynucleotide adenylyltransferase</fullName>
        <ecNumber evidence="2">2.7.7.19</ecNumber>
    </recommendedName>
</protein>
<dbReference type="EC" id="2.7.7.19" evidence="2"/>
<dbReference type="InterPro" id="IPR054708">
    <property type="entry name" value="MTPAP-like_central"/>
</dbReference>
<dbReference type="InterPro" id="IPR043519">
    <property type="entry name" value="NT_sf"/>
</dbReference>
<dbReference type="EMBL" id="AACS02000013">
    <property type="protein sequence ID" value="EAU83595.2"/>
    <property type="molecule type" value="Genomic_DNA"/>
</dbReference>
<dbReference type="RefSeq" id="XP_001838227.2">
    <property type="nucleotide sequence ID" value="XM_001838175.2"/>
</dbReference>
<dbReference type="GO" id="GO:0003729">
    <property type="term" value="F:mRNA binding"/>
    <property type="evidence" value="ECO:0007669"/>
    <property type="project" value="TreeGrafter"/>
</dbReference>
<feature type="domain" description="PAP-associated" evidence="5">
    <location>
        <begin position="296"/>
        <end position="353"/>
    </location>
</feature>
<keyword evidence="3" id="KW-0479">Metal-binding</keyword>
<comment type="similarity">
    <text evidence="1">Belongs to the DNA polymerase type-B-like family.</text>
</comment>
<gene>
    <name evidence="7" type="ORF">CC1G_07968</name>
</gene>
<dbReference type="GO" id="GO:0010605">
    <property type="term" value="P:negative regulation of macromolecule metabolic process"/>
    <property type="evidence" value="ECO:0007669"/>
    <property type="project" value="UniProtKB-ARBA"/>
</dbReference>
<dbReference type="GeneID" id="6014800"/>
<keyword evidence="8" id="KW-1185">Reference proteome</keyword>
<evidence type="ECO:0000256" key="4">
    <source>
        <dbReference type="ARBA" id="ARBA00022842"/>
    </source>
</evidence>
<accession>A8P224</accession>
<evidence type="ECO:0000256" key="2">
    <source>
        <dbReference type="ARBA" id="ARBA00012388"/>
    </source>
</evidence>
<evidence type="ECO:0000256" key="1">
    <source>
        <dbReference type="ARBA" id="ARBA00008593"/>
    </source>
</evidence>
<organism evidence="7 8">
    <name type="scientific">Coprinopsis cinerea (strain Okayama-7 / 130 / ATCC MYA-4618 / FGSC 9003)</name>
    <name type="common">Inky cap fungus</name>
    <name type="synonym">Hormographiella aspergillata</name>
    <dbReference type="NCBI Taxonomy" id="240176"/>
    <lineage>
        <taxon>Eukaryota</taxon>
        <taxon>Fungi</taxon>
        <taxon>Dikarya</taxon>
        <taxon>Basidiomycota</taxon>
        <taxon>Agaricomycotina</taxon>
        <taxon>Agaricomycetes</taxon>
        <taxon>Agaricomycetidae</taxon>
        <taxon>Agaricales</taxon>
        <taxon>Agaricineae</taxon>
        <taxon>Psathyrellaceae</taxon>
        <taxon>Coprinopsis</taxon>
    </lineage>
</organism>
<dbReference type="eggNOG" id="KOG1906">
    <property type="taxonomic scope" value="Eukaryota"/>
</dbReference>
<dbReference type="HOGENOM" id="CLU_013572_0_0_1"/>
<dbReference type="OMA" id="CAKRWIN"/>
<dbReference type="GO" id="GO:0031123">
    <property type="term" value="P:RNA 3'-end processing"/>
    <property type="evidence" value="ECO:0007669"/>
    <property type="project" value="TreeGrafter"/>
</dbReference>
<dbReference type="PANTHER" id="PTHR23092">
    <property type="entry name" value="POLY(A) RNA POLYMERASE"/>
    <property type="match status" value="1"/>
</dbReference>
<feature type="domain" description="Poly(A) RNA polymerase mitochondrial-like central palm" evidence="6">
    <location>
        <begin position="66"/>
        <end position="204"/>
    </location>
</feature>
<dbReference type="CDD" id="cd05402">
    <property type="entry name" value="NT_PAP_TUTase"/>
    <property type="match status" value="1"/>
</dbReference>
<dbReference type="GO" id="GO:0043634">
    <property type="term" value="P:polyadenylation-dependent ncRNA catabolic process"/>
    <property type="evidence" value="ECO:0007669"/>
    <property type="project" value="TreeGrafter"/>
</dbReference>
<dbReference type="Proteomes" id="UP000001861">
    <property type="component" value="Unassembled WGS sequence"/>
</dbReference>
<dbReference type="VEuPathDB" id="FungiDB:CC1G_07968"/>
<proteinExistence type="inferred from homology"/>
<dbReference type="KEGG" id="cci:CC1G_07968"/>
<dbReference type="GO" id="GO:0031499">
    <property type="term" value="C:TRAMP complex"/>
    <property type="evidence" value="ECO:0007669"/>
    <property type="project" value="TreeGrafter"/>
</dbReference>
<reference evidence="7 8" key="1">
    <citation type="journal article" date="2010" name="Proc. Natl. Acad. Sci. U.S.A.">
        <title>Insights into evolution of multicellular fungi from the assembled chromosomes of the mushroom Coprinopsis cinerea (Coprinus cinereus).</title>
        <authorList>
            <person name="Stajich J.E."/>
            <person name="Wilke S.K."/>
            <person name="Ahren D."/>
            <person name="Au C.H."/>
            <person name="Birren B.W."/>
            <person name="Borodovsky M."/>
            <person name="Burns C."/>
            <person name="Canback B."/>
            <person name="Casselton L.A."/>
            <person name="Cheng C.K."/>
            <person name="Deng J."/>
            <person name="Dietrich F.S."/>
            <person name="Fargo D.C."/>
            <person name="Farman M.L."/>
            <person name="Gathman A.C."/>
            <person name="Goldberg J."/>
            <person name="Guigo R."/>
            <person name="Hoegger P.J."/>
            <person name="Hooker J.B."/>
            <person name="Huggins A."/>
            <person name="James T.Y."/>
            <person name="Kamada T."/>
            <person name="Kilaru S."/>
            <person name="Kodira C."/>
            <person name="Kues U."/>
            <person name="Kupfer D."/>
            <person name="Kwan H.S."/>
            <person name="Lomsadze A."/>
            <person name="Li W."/>
            <person name="Lilly W.W."/>
            <person name="Ma L.J."/>
            <person name="Mackey A.J."/>
            <person name="Manning G."/>
            <person name="Martin F."/>
            <person name="Muraguchi H."/>
            <person name="Natvig D.O."/>
            <person name="Palmerini H."/>
            <person name="Ramesh M.A."/>
            <person name="Rehmeyer C.J."/>
            <person name="Roe B.A."/>
            <person name="Shenoy N."/>
            <person name="Stanke M."/>
            <person name="Ter-Hovhannisyan V."/>
            <person name="Tunlid A."/>
            <person name="Velagapudi R."/>
            <person name="Vision T.J."/>
            <person name="Zeng Q."/>
            <person name="Zolan M.E."/>
            <person name="Pukkila P.J."/>
        </authorList>
    </citation>
    <scope>NUCLEOTIDE SEQUENCE [LARGE SCALE GENOMIC DNA]</scope>
    <source>
        <strain evidence="8">Okayama-7 / 130 / ATCC MYA-4618 / FGSC 9003</strain>
    </source>
</reference>
<dbReference type="AlphaFoldDB" id="A8P224"/>
<dbReference type="GO" id="GO:0046872">
    <property type="term" value="F:metal ion binding"/>
    <property type="evidence" value="ECO:0007669"/>
    <property type="project" value="UniProtKB-KW"/>
</dbReference>
<dbReference type="Gene3D" id="1.10.1410.10">
    <property type="match status" value="1"/>
</dbReference>
<dbReference type="STRING" id="240176.A8P224"/>
<evidence type="ECO:0000313" key="7">
    <source>
        <dbReference type="EMBL" id="EAU83595.2"/>
    </source>
</evidence>
<dbReference type="SUPFAM" id="SSF81301">
    <property type="entry name" value="Nucleotidyltransferase"/>
    <property type="match status" value="1"/>
</dbReference>
<dbReference type="GO" id="GO:0005730">
    <property type="term" value="C:nucleolus"/>
    <property type="evidence" value="ECO:0007669"/>
    <property type="project" value="TreeGrafter"/>
</dbReference>
<dbReference type="InParanoid" id="A8P224"/>
<evidence type="ECO:0000256" key="3">
    <source>
        <dbReference type="ARBA" id="ARBA00022723"/>
    </source>
</evidence>
<dbReference type="InterPro" id="IPR045862">
    <property type="entry name" value="Trf4-like"/>
</dbReference>
<name>A8P224_COPC7</name>
<dbReference type="GO" id="GO:1990817">
    <property type="term" value="F:poly(A) RNA polymerase activity"/>
    <property type="evidence" value="ECO:0007669"/>
    <property type="project" value="UniProtKB-EC"/>
</dbReference>
<evidence type="ECO:0000259" key="5">
    <source>
        <dbReference type="Pfam" id="PF03828"/>
    </source>
</evidence>
<dbReference type="OrthoDB" id="273917at2759"/>
<dbReference type="Pfam" id="PF22600">
    <property type="entry name" value="MTPAP-like_central"/>
    <property type="match status" value="1"/>
</dbReference>
<dbReference type="Pfam" id="PF03828">
    <property type="entry name" value="PAP_assoc"/>
    <property type="match status" value="1"/>
</dbReference>
<evidence type="ECO:0000259" key="6">
    <source>
        <dbReference type="Pfam" id="PF22600"/>
    </source>
</evidence>
<dbReference type="SUPFAM" id="SSF81631">
    <property type="entry name" value="PAP/OAS1 substrate-binding domain"/>
    <property type="match status" value="1"/>
</dbReference>
<dbReference type="InterPro" id="IPR002058">
    <property type="entry name" value="PAP_assoc"/>
</dbReference>